<dbReference type="KEGG" id="sedi:EBB79_10455"/>
<dbReference type="EMBL" id="CP033219">
    <property type="protein sequence ID" value="AZV78256.1"/>
    <property type="molecule type" value="Genomic_DNA"/>
</dbReference>
<dbReference type="SUPFAM" id="SSF56281">
    <property type="entry name" value="Metallo-hydrolase/oxidoreductase"/>
    <property type="match status" value="1"/>
</dbReference>
<evidence type="ECO:0000313" key="2">
    <source>
        <dbReference type="Proteomes" id="UP000283063"/>
    </source>
</evidence>
<dbReference type="OrthoDB" id="819793at2"/>
<keyword evidence="2" id="KW-1185">Reference proteome</keyword>
<sequence length="239" mass="26309">MTRFPSQTPHGEISEVFSDVFFVTGSVDMMPGFRISRSMTILRDGDILTLISPVRLSEAGLKGLDVLGRVENIVKLGSYHLGAHNGLDNPFYVDRYGAKLWALAGMEHKGGLSTDHILKAGGDMPTRDLSLFVYESSKMPEAMFVLNREDGVVIAADSLQNWSEVDEFFSEAAANAMTKGGFIRPANIGPEWKRHCAPAPAEFEKVSKLPFRHLLPSHGTPLLNTAKTDLVQTFSHQFS</sequence>
<protein>
    <recommendedName>
        <fullName evidence="3">MBL fold metallo-hydrolase</fullName>
    </recommendedName>
</protein>
<accession>A0A3T0N2K0</accession>
<reference evidence="1 2" key="1">
    <citation type="submission" date="2018-10" db="EMBL/GenBank/DDBJ databases">
        <title>Parasedimentitalea marina sp. nov., a psychrophilic bacterium isolated from deep seawater of the New Britain Trench.</title>
        <authorList>
            <person name="Cao J."/>
        </authorList>
    </citation>
    <scope>NUCLEOTIDE SEQUENCE [LARGE SCALE GENOMIC DNA]</scope>
    <source>
        <strain evidence="1 2">W43</strain>
    </source>
</reference>
<proteinExistence type="predicted"/>
<gene>
    <name evidence="1" type="ORF">EBB79_10455</name>
</gene>
<organism evidence="1 2">
    <name type="scientific">Parasedimentitalea marina</name>
    <dbReference type="NCBI Taxonomy" id="2483033"/>
    <lineage>
        <taxon>Bacteria</taxon>
        <taxon>Pseudomonadati</taxon>
        <taxon>Pseudomonadota</taxon>
        <taxon>Alphaproteobacteria</taxon>
        <taxon>Rhodobacterales</taxon>
        <taxon>Paracoccaceae</taxon>
        <taxon>Parasedimentitalea</taxon>
    </lineage>
</organism>
<evidence type="ECO:0000313" key="1">
    <source>
        <dbReference type="EMBL" id="AZV78256.1"/>
    </source>
</evidence>
<dbReference type="RefSeq" id="WP_127748814.1">
    <property type="nucleotide sequence ID" value="NZ_CP033219.1"/>
</dbReference>
<name>A0A3T0N2K0_9RHOB</name>
<dbReference type="Proteomes" id="UP000283063">
    <property type="component" value="Chromosome"/>
</dbReference>
<evidence type="ECO:0008006" key="3">
    <source>
        <dbReference type="Google" id="ProtNLM"/>
    </source>
</evidence>
<dbReference type="AlphaFoldDB" id="A0A3T0N2K0"/>
<dbReference type="InterPro" id="IPR036866">
    <property type="entry name" value="RibonucZ/Hydroxyglut_hydro"/>
</dbReference>